<reference evidence="11 12" key="1">
    <citation type="submission" date="2021-10" db="EMBL/GenBank/DDBJ databases">
        <authorList>
            <person name="Criscuolo A."/>
        </authorList>
    </citation>
    <scope>NUCLEOTIDE SEQUENCE [LARGE SCALE GENOMIC DNA]</scope>
    <source>
        <strain evidence="12">CIP 111883</strain>
    </source>
</reference>
<feature type="transmembrane region" description="Helical" evidence="10">
    <location>
        <begin position="140"/>
        <end position="161"/>
    </location>
</feature>
<dbReference type="PANTHER" id="PTHR28259">
    <property type="entry name" value="FLUORIDE EXPORT PROTEIN 1-RELATED"/>
    <property type="match status" value="1"/>
</dbReference>
<keyword evidence="4 10" id="KW-1133">Transmembrane helix</keyword>
<evidence type="ECO:0000256" key="3">
    <source>
        <dbReference type="ARBA" id="ARBA00022692"/>
    </source>
</evidence>
<dbReference type="HAMAP" id="MF_00454">
    <property type="entry name" value="FluC"/>
    <property type="match status" value="1"/>
</dbReference>
<evidence type="ECO:0000256" key="6">
    <source>
        <dbReference type="ARBA" id="ARBA00023303"/>
    </source>
</evidence>
<accession>A0ABM8YPG2</accession>
<evidence type="ECO:0000256" key="8">
    <source>
        <dbReference type="ARBA" id="ARBA00035585"/>
    </source>
</evidence>
<comment type="activity regulation">
    <text evidence="10">Na(+) is not transported, but it plays an essential structural role and its presence is essential for fluoride channel function.</text>
</comment>
<keyword evidence="5 10" id="KW-0472">Membrane</keyword>
<feature type="transmembrane region" description="Helical" evidence="10">
    <location>
        <begin position="112"/>
        <end position="134"/>
    </location>
</feature>
<comment type="catalytic activity">
    <reaction evidence="8">
        <text>fluoride(in) = fluoride(out)</text>
        <dbReference type="Rhea" id="RHEA:76159"/>
        <dbReference type="ChEBI" id="CHEBI:17051"/>
    </reaction>
    <physiologicalReaction direction="left-to-right" evidence="8">
        <dbReference type="Rhea" id="RHEA:76160"/>
    </physiologicalReaction>
</comment>
<evidence type="ECO:0000256" key="9">
    <source>
        <dbReference type="ARBA" id="ARBA00049940"/>
    </source>
</evidence>
<keyword evidence="2 10" id="KW-1003">Cell membrane</keyword>
<proteinExistence type="inferred from homology"/>
<dbReference type="EMBL" id="CAKJTJ010000013">
    <property type="protein sequence ID" value="CAG9621794.1"/>
    <property type="molecule type" value="Genomic_DNA"/>
</dbReference>
<comment type="caution">
    <text evidence="11">The sequence shown here is derived from an EMBL/GenBank/DDBJ whole genome shotgun (WGS) entry which is preliminary data.</text>
</comment>
<feature type="binding site" evidence="10">
    <location>
        <position position="117"/>
    </location>
    <ligand>
        <name>Na(+)</name>
        <dbReference type="ChEBI" id="CHEBI:29101"/>
        <note>structural</note>
    </ligand>
</feature>
<evidence type="ECO:0000256" key="10">
    <source>
        <dbReference type="HAMAP-Rule" id="MF_00454"/>
    </source>
</evidence>
<keyword evidence="10" id="KW-0479">Metal-binding</keyword>
<evidence type="ECO:0000313" key="11">
    <source>
        <dbReference type="EMBL" id="CAG9621794.1"/>
    </source>
</evidence>
<comment type="subcellular location">
    <subcellularLocation>
        <location evidence="1 10">Cell membrane</location>
        <topology evidence="1 10">Multi-pass membrane protein</topology>
    </subcellularLocation>
</comment>
<sequence length="169" mass="18563">MDLNKNVPLSTHWEWIHFRIHSFFSNGYDNVIVTLTCLDEQVGGFMWGNIFAVFVGGTIGTLFRYGINLMISGYSYPVGTLLVNIIGSFLLGVLTGWALLKKPIHWLKTGLGVGFCGGFTTMSTFAFESFHLFGSSKLSGFIYIISSIASGILCAVVGVIIGRKFAFMH</sequence>
<keyword evidence="10" id="KW-0406">Ion transport</keyword>
<evidence type="ECO:0000256" key="5">
    <source>
        <dbReference type="ARBA" id="ARBA00023136"/>
    </source>
</evidence>
<keyword evidence="10" id="KW-0915">Sodium</keyword>
<evidence type="ECO:0000256" key="1">
    <source>
        <dbReference type="ARBA" id="ARBA00004651"/>
    </source>
</evidence>
<gene>
    <name evidence="11" type="primary">crcB_2</name>
    <name evidence="10" type="synonym">crcB</name>
    <name evidence="10" type="synonym">fluC</name>
    <name evidence="11" type="ORF">BACCIP111883_02567</name>
</gene>
<feature type="transmembrane region" description="Helical" evidence="10">
    <location>
        <begin position="79"/>
        <end position="100"/>
    </location>
</feature>
<evidence type="ECO:0000256" key="4">
    <source>
        <dbReference type="ARBA" id="ARBA00022989"/>
    </source>
</evidence>
<feature type="binding site" evidence="10">
    <location>
        <position position="120"/>
    </location>
    <ligand>
        <name>Na(+)</name>
        <dbReference type="ChEBI" id="CHEBI:29101"/>
        <note>structural</note>
    </ligand>
</feature>
<dbReference type="Proteomes" id="UP000789833">
    <property type="component" value="Unassembled WGS sequence"/>
</dbReference>
<comment type="function">
    <text evidence="9 10">Fluoride-specific ion channel. Important for reducing fluoride concentration in the cell, thus reducing its toxicity.</text>
</comment>
<organism evidence="11 12">
    <name type="scientific">Sutcliffiella rhizosphaerae</name>
    <dbReference type="NCBI Taxonomy" id="2880967"/>
    <lineage>
        <taxon>Bacteria</taxon>
        <taxon>Bacillati</taxon>
        <taxon>Bacillota</taxon>
        <taxon>Bacilli</taxon>
        <taxon>Bacillales</taxon>
        <taxon>Bacillaceae</taxon>
        <taxon>Sutcliffiella</taxon>
    </lineage>
</organism>
<dbReference type="InterPro" id="IPR003691">
    <property type="entry name" value="FluC"/>
</dbReference>
<keyword evidence="10" id="KW-0813">Transport</keyword>
<dbReference type="PANTHER" id="PTHR28259:SF1">
    <property type="entry name" value="FLUORIDE EXPORT PROTEIN 1-RELATED"/>
    <property type="match status" value="1"/>
</dbReference>
<feature type="transmembrane region" description="Helical" evidence="10">
    <location>
        <begin position="45"/>
        <end position="67"/>
    </location>
</feature>
<evidence type="ECO:0000313" key="12">
    <source>
        <dbReference type="Proteomes" id="UP000789833"/>
    </source>
</evidence>
<comment type="similarity">
    <text evidence="7 10">Belongs to the fluoride channel Fluc/FEX (TC 1.A.43) family.</text>
</comment>
<keyword evidence="6 10" id="KW-0407">Ion channel</keyword>
<evidence type="ECO:0000256" key="7">
    <source>
        <dbReference type="ARBA" id="ARBA00035120"/>
    </source>
</evidence>
<dbReference type="RefSeq" id="WP_230501694.1">
    <property type="nucleotide sequence ID" value="NZ_CAKJTJ010000013.1"/>
</dbReference>
<keyword evidence="3 10" id="KW-0812">Transmembrane</keyword>
<name>A0ABM8YPG2_9BACI</name>
<evidence type="ECO:0000256" key="2">
    <source>
        <dbReference type="ARBA" id="ARBA00022475"/>
    </source>
</evidence>
<keyword evidence="12" id="KW-1185">Reference proteome</keyword>
<protein>
    <recommendedName>
        <fullName evidence="10">Fluoride-specific ion channel FluC</fullName>
    </recommendedName>
</protein>
<dbReference type="Pfam" id="PF02537">
    <property type="entry name" value="CRCB"/>
    <property type="match status" value="1"/>
</dbReference>